<sequence>METSQDTQEPLMDGLTSMIQQVALMPLALIIPSQTRRRCSKFRLDRRDGYHARKVLASPRQYDCDYLHFFSGTSADGPFEDMQMTISQRMAVNTLKLLVFADRDPAIVELLTYQQKLLADTYDYSRCPLPSAAHISRCRVADARPQGDLSFPSHGGGDVSQWHKHEKPYWRDEPQNPAHPTVSRQHPDSLSRLLDEYMCWWVRNQSRAV</sequence>
<gene>
    <name evidence="1" type="ORF">DL762_001871</name>
</gene>
<keyword evidence="2" id="KW-1185">Reference proteome</keyword>
<name>A0ABY0HFS2_9PEZI</name>
<dbReference type="EMBL" id="QJNS01000033">
    <property type="protein sequence ID" value="RYO92042.1"/>
    <property type="molecule type" value="Genomic_DNA"/>
</dbReference>
<accession>A0ABY0HFS2</accession>
<proteinExistence type="predicted"/>
<organism evidence="1 2">
    <name type="scientific">Monosporascus cannonballus</name>
    <dbReference type="NCBI Taxonomy" id="155416"/>
    <lineage>
        <taxon>Eukaryota</taxon>
        <taxon>Fungi</taxon>
        <taxon>Dikarya</taxon>
        <taxon>Ascomycota</taxon>
        <taxon>Pezizomycotina</taxon>
        <taxon>Sordariomycetes</taxon>
        <taxon>Xylariomycetidae</taxon>
        <taxon>Xylariales</taxon>
        <taxon>Xylariales incertae sedis</taxon>
        <taxon>Monosporascus</taxon>
    </lineage>
</organism>
<dbReference type="Proteomes" id="UP000294003">
    <property type="component" value="Unassembled WGS sequence"/>
</dbReference>
<protein>
    <submittedName>
        <fullName evidence="1">Uncharacterized protein</fullName>
    </submittedName>
</protein>
<comment type="caution">
    <text evidence="1">The sequence shown here is derived from an EMBL/GenBank/DDBJ whole genome shotgun (WGS) entry which is preliminary data.</text>
</comment>
<evidence type="ECO:0000313" key="2">
    <source>
        <dbReference type="Proteomes" id="UP000294003"/>
    </source>
</evidence>
<evidence type="ECO:0000313" key="1">
    <source>
        <dbReference type="EMBL" id="RYO92042.1"/>
    </source>
</evidence>
<reference evidence="1 2" key="1">
    <citation type="submission" date="2018-06" db="EMBL/GenBank/DDBJ databases">
        <title>Complete Genomes of Monosporascus.</title>
        <authorList>
            <person name="Robinson A.J."/>
            <person name="Natvig D.O."/>
        </authorList>
    </citation>
    <scope>NUCLEOTIDE SEQUENCE [LARGE SCALE GENOMIC DNA]</scope>
    <source>
        <strain evidence="1 2">CBS 609.92</strain>
    </source>
</reference>